<protein>
    <submittedName>
        <fullName evidence="2">Uncharacterized protein</fullName>
    </submittedName>
</protein>
<feature type="transmembrane region" description="Helical" evidence="1">
    <location>
        <begin position="64"/>
        <end position="91"/>
    </location>
</feature>
<evidence type="ECO:0000256" key="1">
    <source>
        <dbReference type="SAM" id="Phobius"/>
    </source>
</evidence>
<sequence length="106" mass="12249">MAPVNRFVAFKYKSEAPDDASEERLTTSSRWFDVAFITQFKSDKAETNSWLVPSMVLSRWLYRISWTMCSFMILRMALSDFDAVFILVLYLMSDPDARAAHCAKCT</sequence>
<name>A0A1C7M652_GRIFR</name>
<comment type="caution">
    <text evidence="2">The sequence shown here is derived from an EMBL/GenBank/DDBJ whole genome shotgun (WGS) entry which is preliminary data.</text>
</comment>
<keyword evidence="1" id="KW-1133">Transmembrane helix</keyword>
<keyword evidence="1" id="KW-0472">Membrane</keyword>
<reference evidence="2 3" key="1">
    <citation type="submission" date="2016-03" db="EMBL/GenBank/DDBJ databases">
        <title>Whole genome sequencing of Grifola frondosa 9006-11.</title>
        <authorList>
            <person name="Min B."/>
            <person name="Park H."/>
            <person name="Kim J.-G."/>
            <person name="Cho H."/>
            <person name="Oh Y.-L."/>
            <person name="Kong W.-S."/>
            <person name="Choi I.-G."/>
        </authorList>
    </citation>
    <scope>NUCLEOTIDE SEQUENCE [LARGE SCALE GENOMIC DNA]</scope>
    <source>
        <strain evidence="2 3">9006-11</strain>
    </source>
</reference>
<proteinExistence type="predicted"/>
<dbReference type="Proteomes" id="UP000092993">
    <property type="component" value="Unassembled WGS sequence"/>
</dbReference>
<evidence type="ECO:0000313" key="2">
    <source>
        <dbReference type="EMBL" id="OBZ72312.1"/>
    </source>
</evidence>
<evidence type="ECO:0000313" key="3">
    <source>
        <dbReference type="Proteomes" id="UP000092993"/>
    </source>
</evidence>
<dbReference type="AlphaFoldDB" id="A0A1C7M652"/>
<accession>A0A1C7M652</accession>
<gene>
    <name evidence="2" type="ORF">A0H81_07524</name>
</gene>
<organism evidence="2 3">
    <name type="scientific">Grifola frondosa</name>
    <name type="common">Maitake</name>
    <name type="synonym">Polyporus frondosus</name>
    <dbReference type="NCBI Taxonomy" id="5627"/>
    <lineage>
        <taxon>Eukaryota</taxon>
        <taxon>Fungi</taxon>
        <taxon>Dikarya</taxon>
        <taxon>Basidiomycota</taxon>
        <taxon>Agaricomycotina</taxon>
        <taxon>Agaricomycetes</taxon>
        <taxon>Polyporales</taxon>
        <taxon>Grifolaceae</taxon>
        <taxon>Grifola</taxon>
    </lineage>
</organism>
<keyword evidence="1" id="KW-0812">Transmembrane</keyword>
<dbReference type="EMBL" id="LUGG01000009">
    <property type="protein sequence ID" value="OBZ72312.1"/>
    <property type="molecule type" value="Genomic_DNA"/>
</dbReference>
<keyword evidence="3" id="KW-1185">Reference proteome</keyword>